<evidence type="ECO:0000256" key="17">
    <source>
        <dbReference type="ARBA" id="ARBA00036634"/>
    </source>
</evidence>
<keyword evidence="11" id="KW-0112">Calmodulin-binding</keyword>
<organism evidence="21 22">
    <name type="scientific">Engystomops pustulosus</name>
    <name type="common">Tungara frog</name>
    <name type="synonym">Physalaemus pustulosus</name>
    <dbReference type="NCBI Taxonomy" id="76066"/>
    <lineage>
        <taxon>Eukaryota</taxon>
        <taxon>Metazoa</taxon>
        <taxon>Chordata</taxon>
        <taxon>Craniata</taxon>
        <taxon>Vertebrata</taxon>
        <taxon>Euteleostomi</taxon>
        <taxon>Amphibia</taxon>
        <taxon>Batrachia</taxon>
        <taxon>Anura</taxon>
        <taxon>Neobatrachia</taxon>
        <taxon>Hyloidea</taxon>
        <taxon>Leptodactylidae</taxon>
        <taxon>Leiuperinae</taxon>
        <taxon>Engystomops</taxon>
    </lineage>
</organism>
<keyword evidence="4" id="KW-0597">Phosphoprotein</keyword>
<dbReference type="EMBL" id="WNYA01000003">
    <property type="protein sequence ID" value="KAG8581153.1"/>
    <property type="molecule type" value="Genomic_DNA"/>
</dbReference>
<evidence type="ECO:0000256" key="3">
    <source>
        <dbReference type="ARBA" id="ARBA00022475"/>
    </source>
</evidence>
<dbReference type="PROSITE" id="PS50297">
    <property type="entry name" value="ANK_REP_REGION"/>
    <property type="match status" value="2"/>
</dbReference>
<keyword evidence="5" id="KW-0109">Calcium transport</keyword>
<comment type="catalytic activity">
    <reaction evidence="17">
        <text>Ca(2+)(in) = Ca(2+)(out)</text>
        <dbReference type="Rhea" id="RHEA:29671"/>
        <dbReference type="ChEBI" id="CHEBI:29108"/>
    </reaction>
</comment>
<evidence type="ECO:0000256" key="8">
    <source>
        <dbReference type="ARBA" id="ARBA00022723"/>
    </source>
</evidence>
<dbReference type="PROSITE" id="PS50088">
    <property type="entry name" value="ANK_REPEAT"/>
    <property type="match status" value="2"/>
</dbReference>
<dbReference type="GO" id="GO:0046872">
    <property type="term" value="F:metal ion binding"/>
    <property type="evidence" value="ECO:0007669"/>
    <property type="project" value="UniProtKB-KW"/>
</dbReference>
<dbReference type="InterPro" id="IPR036770">
    <property type="entry name" value="Ankyrin_rpt-contain_sf"/>
</dbReference>
<feature type="repeat" description="ANK" evidence="18">
    <location>
        <begin position="155"/>
        <end position="187"/>
    </location>
</feature>
<dbReference type="GO" id="GO:0005262">
    <property type="term" value="F:calcium channel activity"/>
    <property type="evidence" value="ECO:0007669"/>
    <property type="project" value="UniProtKB-KW"/>
</dbReference>
<dbReference type="Pfam" id="PF12796">
    <property type="entry name" value="Ank_2"/>
    <property type="match status" value="1"/>
</dbReference>
<keyword evidence="15 19" id="KW-0472">Membrane</keyword>
<dbReference type="SUPFAM" id="SSF48403">
    <property type="entry name" value="Ankyrin repeat"/>
    <property type="match status" value="1"/>
</dbReference>
<evidence type="ECO:0000313" key="21">
    <source>
        <dbReference type="EMBL" id="KAG8581153.1"/>
    </source>
</evidence>
<dbReference type="Pfam" id="PF13637">
    <property type="entry name" value="Ank_4"/>
    <property type="match status" value="1"/>
</dbReference>
<evidence type="ECO:0000256" key="6">
    <source>
        <dbReference type="ARBA" id="ARBA00022673"/>
    </source>
</evidence>
<evidence type="ECO:0000256" key="4">
    <source>
        <dbReference type="ARBA" id="ARBA00022553"/>
    </source>
</evidence>
<evidence type="ECO:0000256" key="7">
    <source>
        <dbReference type="ARBA" id="ARBA00022692"/>
    </source>
</evidence>
<keyword evidence="16" id="KW-0407">Ion channel</keyword>
<dbReference type="AlphaFoldDB" id="A0AAV7C9W2"/>
<keyword evidence="13 18" id="KW-0040">ANK repeat</keyword>
<dbReference type="Proteomes" id="UP000824782">
    <property type="component" value="Unassembled WGS sequence"/>
</dbReference>
<accession>A0AAV7C9W2</accession>
<proteinExistence type="predicted"/>
<gene>
    <name evidence="21" type="ORF">GDO81_007575</name>
</gene>
<keyword evidence="6" id="KW-0107">Calcium channel</keyword>
<evidence type="ECO:0000256" key="15">
    <source>
        <dbReference type="ARBA" id="ARBA00023136"/>
    </source>
</evidence>
<dbReference type="GO" id="GO:0098703">
    <property type="term" value="P:calcium ion import across plasma membrane"/>
    <property type="evidence" value="ECO:0007669"/>
    <property type="project" value="TreeGrafter"/>
</dbReference>
<dbReference type="InterPro" id="IPR005821">
    <property type="entry name" value="Ion_trans_dom"/>
</dbReference>
<feature type="transmembrane region" description="Helical" evidence="19">
    <location>
        <begin position="543"/>
        <end position="566"/>
    </location>
</feature>
<feature type="transmembrane region" description="Helical" evidence="19">
    <location>
        <begin position="371"/>
        <end position="393"/>
    </location>
</feature>
<keyword evidence="2" id="KW-0813">Transport</keyword>
<keyword evidence="10" id="KW-0106">Calcium</keyword>
<dbReference type="InterPro" id="IPR008344">
    <property type="entry name" value="TRPV5/TRPV6"/>
</dbReference>
<dbReference type="InterPro" id="IPR024862">
    <property type="entry name" value="TRPV"/>
</dbReference>
<keyword evidence="22" id="KW-1185">Reference proteome</keyword>
<dbReference type="PANTHER" id="PTHR10582">
    <property type="entry name" value="TRANSIENT RECEPTOR POTENTIAL ION CHANNEL PROTEIN"/>
    <property type="match status" value="1"/>
</dbReference>
<protein>
    <recommendedName>
        <fullName evidence="20">Ion transport domain-containing protein</fullName>
    </recommendedName>
</protein>
<keyword evidence="12 19" id="KW-1133">Transmembrane helix</keyword>
<feature type="transmembrane region" description="Helical" evidence="19">
    <location>
        <begin position="512"/>
        <end position="531"/>
    </location>
</feature>
<evidence type="ECO:0000256" key="12">
    <source>
        <dbReference type="ARBA" id="ARBA00022989"/>
    </source>
</evidence>
<dbReference type="GO" id="GO:0005516">
    <property type="term" value="F:calmodulin binding"/>
    <property type="evidence" value="ECO:0007669"/>
    <property type="project" value="UniProtKB-KW"/>
</dbReference>
<evidence type="ECO:0000256" key="14">
    <source>
        <dbReference type="ARBA" id="ARBA00023065"/>
    </source>
</evidence>
<dbReference type="Pfam" id="PF00520">
    <property type="entry name" value="Ion_trans"/>
    <property type="match status" value="1"/>
</dbReference>
<feature type="transmembrane region" description="Helical" evidence="19">
    <location>
        <begin position="478"/>
        <end position="500"/>
    </location>
</feature>
<feature type="repeat" description="ANK" evidence="18">
    <location>
        <begin position="108"/>
        <end position="140"/>
    </location>
</feature>
<evidence type="ECO:0000256" key="1">
    <source>
        <dbReference type="ARBA" id="ARBA00004651"/>
    </source>
</evidence>
<evidence type="ECO:0000256" key="5">
    <source>
        <dbReference type="ARBA" id="ARBA00022568"/>
    </source>
</evidence>
<evidence type="ECO:0000256" key="11">
    <source>
        <dbReference type="ARBA" id="ARBA00022860"/>
    </source>
</evidence>
<keyword evidence="7 19" id="KW-0812">Transmembrane</keyword>
<keyword evidence="14" id="KW-0406">Ion transport</keyword>
<keyword evidence="9" id="KW-0677">Repeat</keyword>
<dbReference type="SMART" id="SM00248">
    <property type="entry name" value="ANK"/>
    <property type="match status" value="6"/>
</dbReference>
<keyword evidence="3" id="KW-1003">Cell membrane</keyword>
<keyword evidence="8" id="KW-0479">Metal-binding</keyword>
<comment type="subcellular location">
    <subcellularLocation>
        <location evidence="1">Cell membrane</location>
        <topology evidence="1">Multi-pass membrane protein</topology>
    </subcellularLocation>
</comment>
<comment type="caution">
    <text evidence="21">The sequence shown here is derived from an EMBL/GenBank/DDBJ whole genome shotgun (WGS) entry which is preliminary data.</text>
</comment>
<evidence type="ECO:0000313" key="22">
    <source>
        <dbReference type="Proteomes" id="UP000824782"/>
    </source>
</evidence>
<evidence type="ECO:0000256" key="13">
    <source>
        <dbReference type="ARBA" id="ARBA00023043"/>
    </source>
</evidence>
<evidence type="ECO:0000256" key="18">
    <source>
        <dbReference type="PROSITE-ProRule" id="PRU00023"/>
    </source>
</evidence>
<reference evidence="21" key="1">
    <citation type="thesis" date="2020" institute="ProQuest LLC" country="789 East Eisenhower Parkway, Ann Arbor, MI, USA">
        <title>Comparative Genomics and Chromosome Evolution.</title>
        <authorList>
            <person name="Mudd A.B."/>
        </authorList>
    </citation>
    <scope>NUCLEOTIDE SEQUENCE</scope>
    <source>
        <strain evidence="21">237g6f4</strain>
        <tissue evidence="21">Blood</tissue>
    </source>
</reference>
<dbReference type="PRINTS" id="PR01765">
    <property type="entry name" value="ECACCHANNEL"/>
</dbReference>
<feature type="transmembrane region" description="Helical" evidence="19">
    <location>
        <begin position="320"/>
        <end position="344"/>
    </location>
</feature>
<evidence type="ECO:0000259" key="20">
    <source>
        <dbReference type="Pfam" id="PF00520"/>
    </source>
</evidence>
<evidence type="ECO:0000256" key="16">
    <source>
        <dbReference type="ARBA" id="ARBA00023303"/>
    </source>
</evidence>
<evidence type="ECO:0000256" key="2">
    <source>
        <dbReference type="ARBA" id="ARBA00022448"/>
    </source>
</evidence>
<evidence type="ECO:0000256" key="19">
    <source>
        <dbReference type="SAM" id="Phobius"/>
    </source>
</evidence>
<name>A0AAV7C9W2_ENGPU</name>
<evidence type="ECO:0000256" key="9">
    <source>
        <dbReference type="ARBA" id="ARBA00022737"/>
    </source>
</evidence>
<dbReference type="Gene3D" id="1.25.40.20">
    <property type="entry name" value="Ankyrin repeat-containing domain"/>
    <property type="match status" value="2"/>
</dbReference>
<sequence length="662" mass="75831">MKRHQCRDIWSVHTFGNMTTVKSVINIQNIQDHRRKRKNNLFFKAAKENNVKLLKRLIGANTDPLLKGAMGENAVHVAALHNNKEALATLLDAFPFLINTPIECDIYKGETALHIAIVNQNLEMVKELIDRKADMHNARAVGTFFAPRHKGRYYYGEHVISFAACVGNQEILKFLVENGAPLDAKDNQGNTVFHILVLHPNKSMACKTYDFLVSLISKEQTVYLENITNDKGLTPLKLAAQEGDVMMFNYFMKKRKRVFWSFGPLMSTFYDLTGIDSWRDKSSVIDIICTSDNSAARNLLEITPLKELLQYKWSTFGYKYFLLCTFLYILYTIILTLCCLYRPLMKEITDGENRKIITRPFYDSYDTKEDYLRLSGEVIVILGGVLILIIEVAQLVRKGPRRFFGNTVRGGPFHIIMLLYACFIISIIMMRLLNTEGETTVMSLALISGWCNLIYFARGFQLLGPLCIMIQKMIVDDFLRFCVILFTVLIGFSSALYVHFQAMNDTLFTQFRNFPITLFTLFQLMMGLGNLPMPSEVQVPKIILLLYTVYMFFAFVLLLNLLIALMTDTHFRVSSERTTLWHAQVAATSVMLERIIPSRLWPRSGTPGEMIGLEPGKWYFRIEEKNDTLSPDRKKIQSHSAKAKMQFNSNKRISVSGYISGD</sequence>
<dbReference type="InterPro" id="IPR002110">
    <property type="entry name" value="Ankyrin_rpt"/>
</dbReference>
<evidence type="ECO:0000256" key="10">
    <source>
        <dbReference type="ARBA" id="ARBA00022837"/>
    </source>
</evidence>
<feature type="transmembrane region" description="Helical" evidence="19">
    <location>
        <begin position="439"/>
        <end position="457"/>
    </location>
</feature>
<dbReference type="PANTHER" id="PTHR10582:SF38">
    <property type="entry name" value="TRANSIENT RECEPTOR POTENTIAL CATION CHANNEL SUBFAMILY V MEMBER 6"/>
    <property type="match status" value="1"/>
</dbReference>
<feature type="domain" description="Ion transport" evidence="20">
    <location>
        <begin position="319"/>
        <end position="575"/>
    </location>
</feature>
<feature type="transmembrane region" description="Helical" evidence="19">
    <location>
        <begin position="413"/>
        <end position="433"/>
    </location>
</feature>
<dbReference type="GO" id="GO:0005886">
    <property type="term" value="C:plasma membrane"/>
    <property type="evidence" value="ECO:0007669"/>
    <property type="project" value="UniProtKB-SubCell"/>
</dbReference>